<keyword evidence="7 8" id="KW-0472">Membrane</keyword>
<dbReference type="PANTHER" id="PTHR32196:SF21">
    <property type="entry name" value="ABC TRANSPORTER PERMEASE PROTEIN YPHD-RELATED"/>
    <property type="match status" value="1"/>
</dbReference>
<keyword evidence="2" id="KW-0813">Transport</keyword>
<reference evidence="9 10" key="1">
    <citation type="submission" date="2020-08" db="EMBL/GenBank/DDBJ databases">
        <authorList>
            <person name="Liu C."/>
            <person name="Sun Q."/>
        </authorList>
    </citation>
    <scope>NUCLEOTIDE SEQUENCE [LARGE SCALE GENOMIC DNA]</scope>
    <source>
        <strain evidence="9 10">NSJ-29</strain>
    </source>
</reference>
<gene>
    <name evidence="9" type="ORF">H9Q79_14930</name>
</gene>
<keyword evidence="5 8" id="KW-0812">Transmembrane</keyword>
<dbReference type="EMBL" id="CP060635">
    <property type="protein sequence ID" value="QNM08165.1"/>
    <property type="molecule type" value="Genomic_DNA"/>
</dbReference>
<feature type="transmembrane region" description="Helical" evidence="8">
    <location>
        <begin position="253"/>
        <end position="279"/>
    </location>
</feature>
<evidence type="ECO:0000313" key="10">
    <source>
        <dbReference type="Proteomes" id="UP000515860"/>
    </source>
</evidence>
<keyword evidence="10" id="KW-1185">Reference proteome</keyword>
<dbReference type="KEGG" id="whj:H9Q79_14930"/>
<keyword evidence="4" id="KW-0997">Cell inner membrane</keyword>
<evidence type="ECO:0000313" key="9">
    <source>
        <dbReference type="EMBL" id="QNM08165.1"/>
    </source>
</evidence>
<evidence type="ECO:0000256" key="3">
    <source>
        <dbReference type="ARBA" id="ARBA00022475"/>
    </source>
</evidence>
<dbReference type="InterPro" id="IPR001851">
    <property type="entry name" value="ABC_transp_permease"/>
</dbReference>
<proteinExistence type="predicted"/>
<name>A0A7G9GBI3_9FIRM</name>
<feature type="transmembrane region" description="Helical" evidence="8">
    <location>
        <begin position="291"/>
        <end position="312"/>
    </location>
</feature>
<evidence type="ECO:0000256" key="7">
    <source>
        <dbReference type="ARBA" id="ARBA00023136"/>
    </source>
</evidence>
<dbReference type="Pfam" id="PF02653">
    <property type="entry name" value="BPD_transp_2"/>
    <property type="match status" value="1"/>
</dbReference>
<feature type="transmembrane region" description="Helical" evidence="8">
    <location>
        <begin position="154"/>
        <end position="181"/>
    </location>
</feature>
<organism evidence="9 10">
    <name type="scientific">Wansuia hejianensis</name>
    <dbReference type="NCBI Taxonomy" id="2763667"/>
    <lineage>
        <taxon>Bacteria</taxon>
        <taxon>Bacillati</taxon>
        <taxon>Bacillota</taxon>
        <taxon>Clostridia</taxon>
        <taxon>Lachnospirales</taxon>
        <taxon>Lachnospiraceae</taxon>
        <taxon>Wansuia</taxon>
    </lineage>
</organism>
<accession>A0A7G9GBI3</accession>
<dbReference type="CDD" id="cd06579">
    <property type="entry name" value="TM_PBP1_transp_AraH_like"/>
    <property type="match status" value="1"/>
</dbReference>
<evidence type="ECO:0000256" key="6">
    <source>
        <dbReference type="ARBA" id="ARBA00022989"/>
    </source>
</evidence>
<sequence>MKIQNNRLKNLLRNNTFIMLLVAIAVIVFFFFINKNYLSLANIQTVLLTISFDGLLTLGAALVLIGGNVDLSTGAVACFSGCLFGLACNAGIPWGIALALGILVGLILGLINALLINELKFMSFISTLAVAQVYRGFVDYWLTGRNIQITNPGVRVLGATIAGIPVAFLIFIIVLIVYAVILNTRRVGRSIYLIGGNAEAARLSGVNPKKMSYFIYINSAFVCALAGIIWTCRMHTIATTTGTGGETNALTAAVLGGVSFMGGVGGAGACFVGVFLLDFFNSGLTAVGFPAYWQIVAKGALLILALTIDFLVNRSKQKKLKG</sequence>
<protein>
    <submittedName>
        <fullName evidence="9">ABC transporter permease</fullName>
    </submittedName>
</protein>
<keyword evidence="6 8" id="KW-1133">Transmembrane helix</keyword>
<dbReference type="AlphaFoldDB" id="A0A7G9GBI3"/>
<dbReference type="GO" id="GO:0022857">
    <property type="term" value="F:transmembrane transporter activity"/>
    <property type="evidence" value="ECO:0007669"/>
    <property type="project" value="InterPro"/>
</dbReference>
<evidence type="ECO:0000256" key="1">
    <source>
        <dbReference type="ARBA" id="ARBA00004651"/>
    </source>
</evidence>
<feature type="transmembrane region" description="Helical" evidence="8">
    <location>
        <begin position="45"/>
        <end position="65"/>
    </location>
</feature>
<evidence type="ECO:0000256" key="4">
    <source>
        <dbReference type="ARBA" id="ARBA00022519"/>
    </source>
</evidence>
<dbReference type="PANTHER" id="PTHR32196">
    <property type="entry name" value="ABC TRANSPORTER PERMEASE PROTEIN YPHD-RELATED-RELATED"/>
    <property type="match status" value="1"/>
</dbReference>
<evidence type="ECO:0000256" key="2">
    <source>
        <dbReference type="ARBA" id="ARBA00022448"/>
    </source>
</evidence>
<evidence type="ECO:0000256" key="5">
    <source>
        <dbReference type="ARBA" id="ARBA00022692"/>
    </source>
</evidence>
<dbReference type="Proteomes" id="UP000515860">
    <property type="component" value="Chromosome"/>
</dbReference>
<feature type="transmembrane region" description="Helical" evidence="8">
    <location>
        <begin position="121"/>
        <end position="142"/>
    </location>
</feature>
<feature type="transmembrane region" description="Helical" evidence="8">
    <location>
        <begin position="16"/>
        <end position="33"/>
    </location>
</feature>
<feature type="transmembrane region" description="Helical" evidence="8">
    <location>
        <begin position="213"/>
        <end position="232"/>
    </location>
</feature>
<keyword evidence="3" id="KW-1003">Cell membrane</keyword>
<dbReference type="GO" id="GO:0005886">
    <property type="term" value="C:plasma membrane"/>
    <property type="evidence" value="ECO:0007669"/>
    <property type="project" value="UniProtKB-SubCell"/>
</dbReference>
<evidence type="ECO:0000256" key="8">
    <source>
        <dbReference type="SAM" id="Phobius"/>
    </source>
</evidence>
<comment type="subcellular location">
    <subcellularLocation>
        <location evidence="1">Cell membrane</location>
        <topology evidence="1">Multi-pass membrane protein</topology>
    </subcellularLocation>
</comment>
<feature type="transmembrane region" description="Helical" evidence="8">
    <location>
        <begin position="95"/>
        <end position="115"/>
    </location>
</feature>
<dbReference type="RefSeq" id="WP_249328647.1">
    <property type="nucleotide sequence ID" value="NZ_CP060635.1"/>
</dbReference>